<protein>
    <submittedName>
        <fullName evidence="1">Uncharacterized protein</fullName>
    </submittedName>
</protein>
<proteinExistence type="predicted"/>
<dbReference type="AlphaFoldDB" id="A0A382G5E5"/>
<gene>
    <name evidence="1" type="ORF">METZ01_LOCUS223350</name>
</gene>
<evidence type="ECO:0000313" key="1">
    <source>
        <dbReference type="EMBL" id="SVB70496.1"/>
    </source>
</evidence>
<sequence length="117" mass="13872">MKEIKPQEGERRDVIGQLENQIATYSDVLYEKSDEISYAEYLSPKKDMPHYGIEWEDYVDIKKSDMKNLTYDQLLLFLKNIDAKKHQGRINLLKGFLMGRGIPFKDGLWDWQTRNLN</sequence>
<accession>A0A382G5E5</accession>
<dbReference type="EMBL" id="UINC01053685">
    <property type="protein sequence ID" value="SVB70496.1"/>
    <property type="molecule type" value="Genomic_DNA"/>
</dbReference>
<name>A0A382G5E5_9ZZZZ</name>
<reference evidence="1" key="1">
    <citation type="submission" date="2018-05" db="EMBL/GenBank/DDBJ databases">
        <authorList>
            <person name="Lanie J.A."/>
            <person name="Ng W.-L."/>
            <person name="Kazmierczak K.M."/>
            <person name="Andrzejewski T.M."/>
            <person name="Davidsen T.M."/>
            <person name="Wayne K.J."/>
            <person name="Tettelin H."/>
            <person name="Glass J.I."/>
            <person name="Rusch D."/>
            <person name="Podicherti R."/>
            <person name="Tsui H.-C.T."/>
            <person name="Winkler M.E."/>
        </authorList>
    </citation>
    <scope>NUCLEOTIDE SEQUENCE</scope>
</reference>
<organism evidence="1">
    <name type="scientific">marine metagenome</name>
    <dbReference type="NCBI Taxonomy" id="408172"/>
    <lineage>
        <taxon>unclassified sequences</taxon>
        <taxon>metagenomes</taxon>
        <taxon>ecological metagenomes</taxon>
    </lineage>
</organism>